<keyword evidence="1" id="KW-1133">Transmembrane helix</keyword>
<gene>
    <name evidence="2" type="ORF">ACFY05_03005</name>
</gene>
<feature type="transmembrane region" description="Helical" evidence="1">
    <location>
        <begin position="145"/>
        <end position="162"/>
    </location>
</feature>
<keyword evidence="1" id="KW-0812">Transmembrane</keyword>
<sequence>MRTRLAGWALIVGTVVACAGYLTANALASGTGDARFTSPHWPLLNGIAIGGDILVVLGLPAILTGHGRRAEKLTMFGYVGTFAALVMLNVAEGVIEAFVKPYLVGHGGIPSDPPAGYAVYETCALVLMLAGFICLGIAVLRAKVYPWWTGVLFIVTPVASFLGLPGGWALIADYLCFTALLTIGVLTVRGSARAALDPQLRVGAEQQA</sequence>
<keyword evidence="3" id="KW-1185">Reference proteome</keyword>
<proteinExistence type="predicted"/>
<reference evidence="2 3" key="1">
    <citation type="submission" date="2024-10" db="EMBL/GenBank/DDBJ databases">
        <title>The Natural Products Discovery Center: Release of the First 8490 Sequenced Strains for Exploring Actinobacteria Biosynthetic Diversity.</title>
        <authorList>
            <person name="Kalkreuter E."/>
            <person name="Kautsar S.A."/>
            <person name="Yang D."/>
            <person name="Bader C.D."/>
            <person name="Teijaro C.N."/>
            <person name="Fluegel L."/>
            <person name="Davis C.M."/>
            <person name="Simpson J.R."/>
            <person name="Lauterbach L."/>
            <person name="Steele A.D."/>
            <person name="Gui C."/>
            <person name="Meng S."/>
            <person name="Li G."/>
            <person name="Viehrig K."/>
            <person name="Ye F."/>
            <person name="Su P."/>
            <person name="Kiefer A.F."/>
            <person name="Nichols A."/>
            <person name="Cepeda A.J."/>
            <person name="Yan W."/>
            <person name="Fan B."/>
            <person name="Jiang Y."/>
            <person name="Adhikari A."/>
            <person name="Zheng C.-J."/>
            <person name="Schuster L."/>
            <person name="Cowan T.M."/>
            <person name="Smanski M.J."/>
            <person name="Chevrette M.G."/>
            <person name="De Carvalho L.P.S."/>
            <person name="Shen B."/>
        </authorList>
    </citation>
    <scope>NUCLEOTIDE SEQUENCE [LARGE SCALE GENOMIC DNA]</scope>
    <source>
        <strain evidence="2 3">NPDC001281</strain>
    </source>
</reference>
<feature type="transmembrane region" description="Helical" evidence="1">
    <location>
        <begin position="44"/>
        <end position="63"/>
    </location>
</feature>
<feature type="transmembrane region" description="Helical" evidence="1">
    <location>
        <begin position="115"/>
        <end position="138"/>
    </location>
</feature>
<dbReference type="RefSeq" id="WP_387340392.1">
    <property type="nucleotide sequence ID" value="NZ_JBIAXI010000002.1"/>
</dbReference>
<evidence type="ECO:0000313" key="3">
    <source>
        <dbReference type="Proteomes" id="UP001602119"/>
    </source>
</evidence>
<evidence type="ECO:0008006" key="4">
    <source>
        <dbReference type="Google" id="ProtNLM"/>
    </source>
</evidence>
<organism evidence="2 3">
    <name type="scientific">Microtetraspora fusca</name>
    <dbReference type="NCBI Taxonomy" id="1997"/>
    <lineage>
        <taxon>Bacteria</taxon>
        <taxon>Bacillati</taxon>
        <taxon>Actinomycetota</taxon>
        <taxon>Actinomycetes</taxon>
        <taxon>Streptosporangiales</taxon>
        <taxon>Streptosporangiaceae</taxon>
        <taxon>Microtetraspora</taxon>
    </lineage>
</organism>
<dbReference type="EMBL" id="JBIAXI010000002">
    <property type="protein sequence ID" value="MFF4771807.1"/>
    <property type="molecule type" value="Genomic_DNA"/>
</dbReference>
<comment type="caution">
    <text evidence="2">The sequence shown here is derived from an EMBL/GenBank/DDBJ whole genome shotgun (WGS) entry which is preliminary data.</text>
</comment>
<dbReference type="Proteomes" id="UP001602119">
    <property type="component" value="Unassembled WGS sequence"/>
</dbReference>
<evidence type="ECO:0000313" key="2">
    <source>
        <dbReference type="EMBL" id="MFF4771807.1"/>
    </source>
</evidence>
<feature type="transmembrane region" description="Helical" evidence="1">
    <location>
        <begin position="75"/>
        <end position="95"/>
    </location>
</feature>
<evidence type="ECO:0000256" key="1">
    <source>
        <dbReference type="SAM" id="Phobius"/>
    </source>
</evidence>
<dbReference type="PROSITE" id="PS51257">
    <property type="entry name" value="PROKAR_LIPOPROTEIN"/>
    <property type="match status" value="1"/>
</dbReference>
<name>A0ABW6UXM4_MICFU</name>
<keyword evidence="1" id="KW-0472">Membrane</keyword>
<accession>A0ABW6UXM4</accession>
<feature type="transmembrane region" description="Helical" evidence="1">
    <location>
        <begin position="168"/>
        <end position="188"/>
    </location>
</feature>
<protein>
    <recommendedName>
        <fullName evidence="4">DUF4386 family protein</fullName>
    </recommendedName>
</protein>